<keyword evidence="5" id="KW-1185">Reference proteome</keyword>
<dbReference type="Gene3D" id="2.30.29.30">
    <property type="entry name" value="Pleckstrin-homology domain (PH domain)/Phosphotyrosine-binding domain (PTB)"/>
    <property type="match status" value="1"/>
</dbReference>
<proteinExistence type="predicted"/>
<feature type="non-terminal residue" evidence="4">
    <location>
        <position position="1193"/>
    </location>
</feature>
<dbReference type="SUPFAM" id="SSF50729">
    <property type="entry name" value="PH domain-like"/>
    <property type="match status" value="1"/>
</dbReference>
<protein>
    <recommendedName>
        <fullName evidence="3">PH domain-containing protein</fullName>
    </recommendedName>
</protein>
<feature type="domain" description="PH" evidence="3">
    <location>
        <begin position="9"/>
        <end position="127"/>
    </location>
</feature>
<feature type="region of interest" description="Disordered" evidence="2">
    <location>
        <begin position="231"/>
        <end position="250"/>
    </location>
</feature>
<dbReference type="PROSITE" id="PS50003">
    <property type="entry name" value="PH_DOMAIN"/>
    <property type="match status" value="1"/>
</dbReference>
<dbReference type="Proteomes" id="UP001140094">
    <property type="component" value="Unassembled WGS sequence"/>
</dbReference>
<dbReference type="EMBL" id="JANBUO010001492">
    <property type="protein sequence ID" value="KAJ2798037.1"/>
    <property type="molecule type" value="Genomic_DNA"/>
</dbReference>
<feature type="compositionally biased region" description="Polar residues" evidence="2">
    <location>
        <begin position="294"/>
        <end position="303"/>
    </location>
</feature>
<feature type="region of interest" description="Disordered" evidence="2">
    <location>
        <begin position="285"/>
        <end position="312"/>
    </location>
</feature>
<feature type="compositionally biased region" description="Low complexity" evidence="2">
    <location>
        <begin position="991"/>
        <end position="1011"/>
    </location>
</feature>
<feature type="region of interest" description="Disordered" evidence="2">
    <location>
        <begin position="366"/>
        <end position="411"/>
    </location>
</feature>
<feature type="compositionally biased region" description="Polar residues" evidence="2">
    <location>
        <begin position="931"/>
        <end position="967"/>
    </location>
</feature>
<feature type="compositionally biased region" description="Polar residues" evidence="2">
    <location>
        <begin position="486"/>
        <end position="498"/>
    </location>
</feature>
<feature type="compositionally biased region" description="Acidic residues" evidence="2">
    <location>
        <begin position="384"/>
        <end position="395"/>
    </location>
</feature>
<dbReference type="SMART" id="SM00233">
    <property type="entry name" value="PH"/>
    <property type="match status" value="1"/>
</dbReference>
<feature type="region of interest" description="Disordered" evidence="2">
    <location>
        <begin position="864"/>
        <end position="967"/>
    </location>
</feature>
<feature type="compositionally biased region" description="Basic and acidic residues" evidence="2">
    <location>
        <begin position="371"/>
        <end position="383"/>
    </location>
</feature>
<sequence>MQESPKSELGEVIGYLQKKSRFYGWSKYVYVLGEEGLAQLGPEKQTHGEQIKDYPPARVIGSANGIDPKNFRTQKAKQIISLPDIAQISAQGKRDLCIITTSGAIVLRASTAADRDHWNAAIEDAVAYAAQDKETEHHSASPVVSCIVPSSELPSEIATMHHPPAPLLPELPIVPGSDNGLIGDSIGEDSGSQEKMEWLPSLASLSDKGAANVEDNSIGNHSNIDEAAPSIRRNNAPGRLDNDLQPKDIRFGTDTGSFDVDELFEENDDEFDASSSTAMALPAAATESKPRLISQPSNIQTKPYTDISDRPDTRVLASTEPGARPLLEGTGDLAFGDMFGDLLGSFAQSSPSAAVQTHIVDDASELCDSSEIEREASKHGSHADDDDDEDYEEPLDATTASTPKVSNAHKGNAQATLMTSAKDKTADVAESSIADIACSFFDSVGLPELSLPGGTSEKKQSVSSADDDNRDDKPLVDLVRIAANENTSKNVSKAQTSILDPPGQHNLGGRDMSRLKSMVTTGGLASAQDSESNTPTGIQSTLLSKYSESLSASRALLSTVGRQSRPKTMHDCQANTTKANAQRGMSRTAAIVQYEATPSFTDTGINKVVRGQLSKELIQKEATRKPAVRRVRQTKSESKVPPLKAVRLRLDGSIVGSRMPENDSRTSTTRGLRYTVKDGKIENTGSSQKPATDASQSAMQAASENNKAGHDAGAVDGFGEIQRRLQQAESQKKQQQQARLLDKDASDGLRIADIIENRQDIPIGMQIEERRRMQQAKQQALLRQQLEQQRMQLEMQRLSMEQQQQQELFRRQSLCPDPRSSRRFSVASGAPSMGYGGWPDYGDGYAAHWPPTADSFHQQPNFAHYSHQHSRPTTSMSSYDPTMFPQPGSRPASQYVGATTAGPQPSETHARPAANRLSANPRRQPGAAFVKQQQSVASRGGQSDTSAASSESWHSHVAHSTRTSLHANTEPLYEGSVYVGSPPSNITAAKRSSSFGYSDSRRSTGTGSNSRHPVMQAASNAPPVPPVPQQFVGSPGQGMPPNFQQAPYAGSGYQQMPSYGQGWSTPYANAHQPTCPPYSYASNQSSAETQRMYRRRSEMTANAPSLLQQLNSAQVSGIMPGWASAEKQSYSKGAYQNANVPKIIREGTGAHYLGDGNTLLIDRVYESEKTKRAFLKKVSRTYTGVGGDTAPTP</sequence>
<comment type="caution">
    <text evidence="4">The sequence shown here is derived from an EMBL/GenBank/DDBJ whole genome shotgun (WGS) entry which is preliminary data.</text>
</comment>
<feature type="region of interest" description="Disordered" evidence="2">
    <location>
        <begin position="655"/>
        <end position="714"/>
    </location>
</feature>
<feature type="region of interest" description="Disordered" evidence="2">
    <location>
        <begin position="979"/>
        <end position="1023"/>
    </location>
</feature>
<feature type="compositionally biased region" description="Basic and acidic residues" evidence="2">
    <location>
        <begin position="240"/>
        <end position="250"/>
    </location>
</feature>
<feature type="coiled-coil region" evidence="1">
    <location>
        <begin position="776"/>
        <end position="806"/>
    </location>
</feature>
<dbReference type="OrthoDB" id="5598758at2759"/>
<evidence type="ECO:0000259" key="3">
    <source>
        <dbReference type="PROSITE" id="PS50003"/>
    </source>
</evidence>
<accession>A0A9W8HSB4</accession>
<evidence type="ECO:0000313" key="5">
    <source>
        <dbReference type="Proteomes" id="UP001140094"/>
    </source>
</evidence>
<keyword evidence="1" id="KW-0175">Coiled coil</keyword>
<feature type="region of interest" description="Disordered" evidence="2">
    <location>
        <begin position="486"/>
        <end position="510"/>
    </location>
</feature>
<gene>
    <name evidence="4" type="ORF">H4R20_004967</name>
</gene>
<name>A0A9W8HSB4_9FUNG</name>
<dbReference type="AlphaFoldDB" id="A0A9W8HSB4"/>
<dbReference type="InterPro" id="IPR001849">
    <property type="entry name" value="PH_domain"/>
</dbReference>
<feature type="compositionally biased region" description="Polar residues" evidence="2">
    <location>
        <begin position="871"/>
        <end position="880"/>
    </location>
</feature>
<feature type="region of interest" description="Disordered" evidence="2">
    <location>
        <begin position="449"/>
        <end position="473"/>
    </location>
</feature>
<reference evidence="4" key="1">
    <citation type="submission" date="2022-07" db="EMBL/GenBank/DDBJ databases">
        <title>Phylogenomic reconstructions and comparative analyses of Kickxellomycotina fungi.</title>
        <authorList>
            <person name="Reynolds N.K."/>
            <person name="Stajich J.E."/>
            <person name="Barry K."/>
            <person name="Grigoriev I.V."/>
            <person name="Crous P."/>
            <person name="Smith M.E."/>
        </authorList>
    </citation>
    <scope>NUCLEOTIDE SEQUENCE</scope>
    <source>
        <strain evidence="4">NRRL 1565</strain>
    </source>
</reference>
<organism evidence="4 5">
    <name type="scientific">Coemansia guatemalensis</name>
    <dbReference type="NCBI Taxonomy" id="2761395"/>
    <lineage>
        <taxon>Eukaryota</taxon>
        <taxon>Fungi</taxon>
        <taxon>Fungi incertae sedis</taxon>
        <taxon>Zoopagomycota</taxon>
        <taxon>Kickxellomycotina</taxon>
        <taxon>Kickxellomycetes</taxon>
        <taxon>Kickxellales</taxon>
        <taxon>Kickxellaceae</taxon>
        <taxon>Coemansia</taxon>
    </lineage>
</organism>
<dbReference type="InterPro" id="IPR011993">
    <property type="entry name" value="PH-like_dom_sf"/>
</dbReference>
<evidence type="ECO:0000313" key="4">
    <source>
        <dbReference type="EMBL" id="KAJ2798037.1"/>
    </source>
</evidence>
<evidence type="ECO:0000256" key="1">
    <source>
        <dbReference type="SAM" id="Coils"/>
    </source>
</evidence>
<evidence type="ECO:0000256" key="2">
    <source>
        <dbReference type="SAM" id="MobiDB-lite"/>
    </source>
</evidence>
<feature type="compositionally biased region" description="Polar residues" evidence="2">
    <location>
        <begin position="683"/>
        <end position="706"/>
    </location>
</feature>